<reference evidence="1" key="1">
    <citation type="submission" date="2018-05" db="EMBL/GenBank/DDBJ databases">
        <authorList>
            <person name="Lanie J.A."/>
            <person name="Ng W.-L."/>
            <person name="Kazmierczak K.M."/>
            <person name="Andrzejewski T.M."/>
            <person name="Davidsen T.M."/>
            <person name="Wayne K.J."/>
            <person name="Tettelin H."/>
            <person name="Glass J.I."/>
            <person name="Rusch D."/>
            <person name="Podicherti R."/>
            <person name="Tsui H.-C.T."/>
            <person name="Winkler M.E."/>
        </authorList>
    </citation>
    <scope>NUCLEOTIDE SEQUENCE</scope>
</reference>
<name>A0A382UIN2_9ZZZZ</name>
<accession>A0A382UIN2</accession>
<organism evidence="1">
    <name type="scientific">marine metagenome</name>
    <dbReference type="NCBI Taxonomy" id="408172"/>
    <lineage>
        <taxon>unclassified sequences</taxon>
        <taxon>metagenomes</taxon>
        <taxon>ecological metagenomes</taxon>
    </lineage>
</organism>
<gene>
    <name evidence="1" type="ORF">METZ01_LOCUS386993</name>
</gene>
<proteinExistence type="predicted"/>
<evidence type="ECO:0000313" key="1">
    <source>
        <dbReference type="EMBL" id="SVD34139.1"/>
    </source>
</evidence>
<protein>
    <submittedName>
        <fullName evidence="1">Uncharacterized protein</fullName>
    </submittedName>
</protein>
<sequence length="95" mass="11431">VRRQLLDQQGVPDRWLVVQHHQNRCVSSLPCYRFNQIERNDLVRRHPGRACDCDRRNERQHAWQRERSLTHAGPLIISFFWVRRISCLNDRATEG</sequence>
<dbReference type="AlphaFoldDB" id="A0A382UIN2"/>
<feature type="non-terminal residue" evidence="1">
    <location>
        <position position="1"/>
    </location>
</feature>
<dbReference type="EMBL" id="UINC01144554">
    <property type="protein sequence ID" value="SVD34139.1"/>
    <property type="molecule type" value="Genomic_DNA"/>
</dbReference>